<dbReference type="InterPro" id="IPR013221">
    <property type="entry name" value="Mur_ligase_cen"/>
</dbReference>
<dbReference type="Gene3D" id="3.40.1190.10">
    <property type="entry name" value="Mur-like, catalytic domain"/>
    <property type="match status" value="1"/>
</dbReference>
<dbReference type="InterPro" id="IPR044019">
    <property type="entry name" value="Cyanophycin_syn_N"/>
</dbReference>
<dbReference type="Gene3D" id="3.90.190.20">
    <property type="entry name" value="Mur ligase, C-terminal domain"/>
    <property type="match status" value="1"/>
</dbReference>
<dbReference type="InterPro" id="IPR018109">
    <property type="entry name" value="Folylpolyglutamate_synth_CS"/>
</dbReference>
<dbReference type="InterPro" id="IPR036565">
    <property type="entry name" value="Mur-like_cat_sf"/>
</dbReference>
<dbReference type="Proteomes" id="UP000588051">
    <property type="component" value="Unassembled WGS sequence"/>
</dbReference>
<dbReference type="EC" id="6.3.2.29" evidence="5"/>
<comment type="caution">
    <text evidence="15">The sequence shown here is derived from an EMBL/GenBank/DDBJ whole genome shotgun (WGS) entry which is preliminary data.</text>
</comment>
<dbReference type="EMBL" id="JABXYJ010000002">
    <property type="protein sequence ID" value="NVO76968.1"/>
    <property type="molecule type" value="Genomic_DNA"/>
</dbReference>
<comment type="subunit">
    <text evidence="3">Homodimer.</text>
</comment>
<comment type="similarity">
    <text evidence="2">In the C-terminal section; belongs to the MurCDEF family.</text>
</comment>
<keyword evidence="8 13" id="KW-0547">Nucleotide-binding</keyword>
<dbReference type="Pfam" id="PF08245">
    <property type="entry name" value="Mur_ligase_M"/>
    <property type="match status" value="1"/>
</dbReference>
<dbReference type="EC" id="6.3.2.30" evidence="4"/>
<dbReference type="InterPro" id="IPR011761">
    <property type="entry name" value="ATP-grasp"/>
</dbReference>
<dbReference type="GO" id="GO:0046872">
    <property type="term" value="F:metal ion binding"/>
    <property type="evidence" value="ECO:0007669"/>
    <property type="project" value="InterPro"/>
</dbReference>
<dbReference type="Pfam" id="PF18921">
    <property type="entry name" value="Cyanophycin_syn"/>
    <property type="match status" value="1"/>
</dbReference>
<keyword evidence="7 15" id="KW-0436">Ligase</keyword>
<dbReference type="InterPro" id="IPR013651">
    <property type="entry name" value="ATP-grasp_RimK-type"/>
</dbReference>
<keyword evidence="16" id="KW-1185">Reference proteome</keyword>
<evidence type="ECO:0000256" key="6">
    <source>
        <dbReference type="ARBA" id="ARBA00022036"/>
    </source>
</evidence>
<evidence type="ECO:0000256" key="13">
    <source>
        <dbReference type="PROSITE-ProRule" id="PRU00409"/>
    </source>
</evidence>
<dbReference type="NCBIfam" id="NF010623">
    <property type="entry name" value="PRK14016.1"/>
    <property type="match status" value="1"/>
</dbReference>
<dbReference type="SUPFAM" id="SSF53244">
    <property type="entry name" value="MurD-like peptide ligases, peptide-binding domain"/>
    <property type="match status" value="1"/>
</dbReference>
<dbReference type="RefSeq" id="WP_176802247.1">
    <property type="nucleotide sequence ID" value="NZ_JABXYJ010000002.1"/>
</dbReference>
<evidence type="ECO:0000256" key="4">
    <source>
        <dbReference type="ARBA" id="ARBA00012968"/>
    </source>
</evidence>
<name>A0A850QC97_9BURK</name>
<keyword evidence="9 13" id="KW-0067">ATP-binding</keyword>
<dbReference type="GO" id="GO:0071161">
    <property type="term" value="F:cyanophycin synthetase activity (L-arginine-adding)"/>
    <property type="evidence" value="ECO:0007669"/>
    <property type="project" value="UniProtKB-EC"/>
</dbReference>
<evidence type="ECO:0000256" key="12">
    <source>
        <dbReference type="ARBA" id="ARBA00048425"/>
    </source>
</evidence>
<evidence type="ECO:0000256" key="3">
    <source>
        <dbReference type="ARBA" id="ARBA00011738"/>
    </source>
</evidence>
<dbReference type="InterPro" id="IPR011810">
    <property type="entry name" value="Cya_phycin_syn"/>
</dbReference>
<dbReference type="InterPro" id="IPR004101">
    <property type="entry name" value="Mur_ligase_C"/>
</dbReference>
<comment type="catalytic activity">
    <reaction evidence="11">
        <text>[L-4-(L-arginin-2-N-yl)aspartate](n)-L-aspartate + L-arginine + ATP = [L-4-(L-arginin-2-N-yl)aspartate](n+1) + ADP + phosphate + H(+)</text>
        <dbReference type="Rhea" id="RHEA:23888"/>
        <dbReference type="Rhea" id="RHEA-COMP:13732"/>
        <dbReference type="Rhea" id="RHEA-COMP:13733"/>
        <dbReference type="ChEBI" id="CHEBI:15378"/>
        <dbReference type="ChEBI" id="CHEBI:30616"/>
        <dbReference type="ChEBI" id="CHEBI:32682"/>
        <dbReference type="ChEBI" id="CHEBI:43474"/>
        <dbReference type="ChEBI" id="CHEBI:137986"/>
        <dbReference type="ChEBI" id="CHEBI:137990"/>
        <dbReference type="ChEBI" id="CHEBI:456216"/>
        <dbReference type="EC" id="6.3.2.30"/>
    </reaction>
</comment>
<dbReference type="PANTHER" id="PTHR23135">
    <property type="entry name" value="MUR LIGASE FAMILY MEMBER"/>
    <property type="match status" value="1"/>
</dbReference>
<accession>A0A850QC97</accession>
<evidence type="ECO:0000256" key="8">
    <source>
        <dbReference type="ARBA" id="ARBA00022741"/>
    </source>
</evidence>
<dbReference type="Pfam" id="PF08443">
    <property type="entry name" value="RimK"/>
    <property type="match status" value="1"/>
</dbReference>
<evidence type="ECO:0000256" key="5">
    <source>
        <dbReference type="ARBA" id="ARBA00013005"/>
    </source>
</evidence>
<protein>
    <recommendedName>
        <fullName evidence="6">Cyanophycin synthetase</fullName>
        <ecNumber evidence="5">6.3.2.29</ecNumber>
        <ecNumber evidence="4">6.3.2.30</ecNumber>
    </recommendedName>
    <alternativeName>
        <fullName evidence="10">Cyanophycin synthase</fullName>
    </alternativeName>
</protein>
<dbReference type="Pfam" id="PF02875">
    <property type="entry name" value="Mur_ligase_C"/>
    <property type="match status" value="1"/>
</dbReference>
<dbReference type="SMART" id="SM01209">
    <property type="entry name" value="GARS_A"/>
    <property type="match status" value="1"/>
</dbReference>
<evidence type="ECO:0000256" key="9">
    <source>
        <dbReference type="ARBA" id="ARBA00022840"/>
    </source>
</evidence>
<evidence type="ECO:0000256" key="2">
    <source>
        <dbReference type="ARBA" id="ARBA00009060"/>
    </source>
</evidence>
<comment type="function">
    <text evidence="1">Catalyzes the ATP-dependent polymerization of arginine and aspartate to multi-L-arginyl-poly-L-aspartic acid (cyanophycin; a water-insoluble reserve polymer).</text>
</comment>
<dbReference type="GO" id="GO:0005524">
    <property type="term" value="F:ATP binding"/>
    <property type="evidence" value="ECO:0007669"/>
    <property type="project" value="UniProtKB-UniRule"/>
</dbReference>
<dbReference type="GO" id="GO:0071160">
    <property type="term" value="F:cyanophycin synthetase activity (L-aspartate-adding)"/>
    <property type="evidence" value="ECO:0007669"/>
    <property type="project" value="UniProtKB-EC"/>
</dbReference>
<evidence type="ECO:0000259" key="14">
    <source>
        <dbReference type="PROSITE" id="PS50975"/>
    </source>
</evidence>
<dbReference type="InterPro" id="IPR036615">
    <property type="entry name" value="Mur_ligase_C_dom_sf"/>
</dbReference>
<sequence length="857" mass="91717">MEVSRIRALRGPNLWSHHTAVEAIVTCNEAECSIAEMTGFEDRLRALFPELSILQPTGHNDAIPMAHVYELATLGLQAQAGCPVTFSRTTQTLEPGIFQVVVEYSEEAVGRLALELAEKLIAAAMSNSSFDLAAALEQLRELDEDVRLGPSTGSIVNAAVARNIPYRRLTDGSLVAFGWGSRQRKIQAAEMDGTSAIAEAIAQDKELTKKLLHAAGVPVPLGRVVENPDDAWAAALEIGLPVVVKPKDGNQGKGVTVNVTTREQLEAGFHAASEFRDDILVERFLPGNDFRLLVIGNKLVAAARRDPPQVVGDGKQTVRQLVEQVNKDPRRGSGHSTSLTKIRFDDIALASLAKQGFEADSVPPKGQRVILRNNANLSTGGAATDVTDDVHPEVAARAVAAAQMVGLDICGVDLVCDSVLKPIEAQNGGIVEVNAAPGLRMHLSPSFGKGRAVGEAIINAMFDEGEDGRIPIVAVTGTNGKTTTVRLIAHLIASSGLRTGMTNTDGVYVNGRQIDSGDCSGPRSARNVLSHPDVDAAVFETARGGVLREGLAYDRCQVAVVTNIGSGDHLGLNYITTVEDLAVLKRVIVQNVADDGYAVLNAADPIVANMAANCPSAVIFFAADVQQYPVMAAHKAQGKRVVYIENGHLVAAEGKFRETIPLSEVPITRNGTISFQVENVMASVAAAWAVAIDWNHIRAGLKSFANENDNAPGRFNMFNFRGATVIADYGHNPDAMLALVKAVETMPARRRSVVISGAGDRRDQDIRQQTEILGEAFDDVILYQDQCQRGRQDGEVIALLRTGLQNASKTQRIDEITGEFIAIDLAMNRLAEGDLCLILIDQVEEALAHISQRVAAG</sequence>
<dbReference type="SUPFAM" id="SSF56059">
    <property type="entry name" value="Glutathione synthetase ATP-binding domain-like"/>
    <property type="match status" value="1"/>
</dbReference>
<feature type="domain" description="ATP-grasp" evidence="14">
    <location>
        <begin position="209"/>
        <end position="462"/>
    </location>
</feature>
<dbReference type="PROSITE" id="PS01011">
    <property type="entry name" value="FOLYLPOLYGLU_SYNT_1"/>
    <property type="match status" value="1"/>
</dbReference>
<dbReference type="GO" id="GO:0004326">
    <property type="term" value="F:tetrahydrofolylpolyglutamate synthase activity"/>
    <property type="evidence" value="ECO:0007669"/>
    <property type="project" value="InterPro"/>
</dbReference>
<evidence type="ECO:0000256" key="1">
    <source>
        <dbReference type="ARBA" id="ARBA00003184"/>
    </source>
</evidence>
<dbReference type="PANTHER" id="PTHR23135:SF18">
    <property type="entry name" value="CYANOPHYCIN SYNTHETASE"/>
    <property type="match status" value="1"/>
</dbReference>
<dbReference type="NCBIfam" id="TIGR02068">
    <property type="entry name" value="cya_phycin_syn"/>
    <property type="match status" value="1"/>
</dbReference>
<comment type="catalytic activity">
    <reaction evidence="12">
        <text>[L-4-(L-arginin-2-N-yl)aspartate](n) + L-aspartate + ATP = [L-4-(L-arginin-2-N-yl)aspartate](n)-L-aspartate + ADP + phosphate + H(+)</text>
        <dbReference type="Rhea" id="RHEA:13277"/>
        <dbReference type="Rhea" id="RHEA-COMP:13728"/>
        <dbReference type="Rhea" id="RHEA-COMP:13733"/>
        <dbReference type="ChEBI" id="CHEBI:15378"/>
        <dbReference type="ChEBI" id="CHEBI:29991"/>
        <dbReference type="ChEBI" id="CHEBI:30616"/>
        <dbReference type="ChEBI" id="CHEBI:43474"/>
        <dbReference type="ChEBI" id="CHEBI:137986"/>
        <dbReference type="ChEBI" id="CHEBI:137990"/>
        <dbReference type="ChEBI" id="CHEBI:456216"/>
        <dbReference type="EC" id="6.3.2.29"/>
    </reaction>
</comment>
<gene>
    <name evidence="15" type="primary">cphA</name>
    <name evidence="15" type="ORF">HV832_03855</name>
</gene>
<organism evidence="15 16">
    <name type="scientific">Undibacterium oligocarboniphilum</name>
    <dbReference type="NCBI Taxonomy" id="666702"/>
    <lineage>
        <taxon>Bacteria</taxon>
        <taxon>Pseudomonadati</taxon>
        <taxon>Pseudomonadota</taxon>
        <taxon>Betaproteobacteria</taxon>
        <taxon>Burkholderiales</taxon>
        <taxon>Oxalobacteraceae</taxon>
        <taxon>Undibacterium</taxon>
    </lineage>
</organism>
<dbReference type="AlphaFoldDB" id="A0A850QC97"/>
<dbReference type="PROSITE" id="PS50975">
    <property type="entry name" value="ATP_GRASP"/>
    <property type="match status" value="1"/>
</dbReference>
<dbReference type="SUPFAM" id="SSF53623">
    <property type="entry name" value="MurD-like peptide ligases, catalytic domain"/>
    <property type="match status" value="1"/>
</dbReference>
<evidence type="ECO:0000256" key="11">
    <source>
        <dbReference type="ARBA" id="ARBA00048094"/>
    </source>
</evidence>
<evidence type="ECO:0000313" key="16">
    <source>
        <dbReference type="Proteomes" id="UP000588051"/>
    </source>
</evidence>
<evidence type="ECO:0000313" key="15">
    <source>
        <dbReference type="EMBL" id="NVO76968.1"/>
    </source>
</evidence>
<dbReference type="Gene3D" id="3.30.470.20">
    <property type="entry name" value="ATP-grasp fold, B domain"/>
    <property type="match status" value="2"/>
</dbReference>
<reference evidence="15 16" key="1">
    <citation type="submission" date="2020-06" db="EMBL/GenBank/DDBJ databases">
        <authorList>
            <person name="Qiu C."/>
            <person name="Liu Z."/>
        </authorList>
    </citation>
    <scope>NUCLEOTIDE SEQUENCE [LARGE SCALE GENOMIC DNA]</scope>
    <source>
        <strain evidence="15 16">EM 1</strain>
    </source>
</reference>
<proteinExistence type="inferred from homology"/>
<evidence type="ECO:0000256" key="10">
    <source>
        <dbReference type="ARBA" id="ARBA00031353"/>
    </source>
</evidence>
<evidence type="ECO:0000256" key="7">
    <source>
        <dbReference type="ARBA" id="ARBA00022598"/>
    </source>
</evidence>